<dbReference type="EMBL" id="QRUD01000135">
    <property type="protein sequence ID" value="RGR30375.1"/>
    <property type="molecule type" value="Genomic_DNA"/>
</dbReference>
<dbReference type="Proteomes" id="UP000266497">
    <property type="component" value="Unassembled WGS sequence"/>
</dbReference>
<protein>
    <submittedName>
        <fullName evidence="1">DUF3795 domain-containing protein</fullName>
    </submittedName>
</protein>
<dbReference type="RefSeq" id="WP_117894012.1">
    <property type="nucleotide sequence ID" value="NZ_QRUD01000135.1"/>
</dbReference>
<organism evidence="1 2">
    <name type="scientific">Phocaeicola vulgatus</name>
    <name type="common">Bacteroides vulgatus</name>
    <dbReference type="NCBI Taxonomy" id="821"/>
    <lineage>
        <taxon>Bacteria</taxon>
        <taxon>Pseudomonadati</taxon>
        <taxon>Bacteroidota</taxon>
        <taxon>Bacteroidia</taxon>
        <taxon>Bacteroidales</taxon>
        <taxon>Bacteroidaceae</taxon>
        <taxon>Phocaeicola</taxon>
    </lineage>
</organism>
<proteinExistence type="predicted"/>
<reference evidence="1 2" key="1">
    <citation type="submission" date="2018-08" db="EMBL/GenBank/DDBJ databases">
        <title>A genome reference for cultivated species of the human gut microbiota.</title>
        <authorList>
            <person name="Zou Y."/>
            <person name="Xue W."/>
            <person name="Luo G."/>
        </authorList>
    </citation>
    <scope>NUCLEOTIDE SEQUENCE [LARGE SCALE GENOMIC DNA]</scope>
    <source>
        <strain evidence="1 2">AF25-30LB</strain>
    </source>
</reference>
<gene>
    <name evidence="1" type="ORF">DWY53_23055</name>
</gene>
<evidence type="ECO:0000313" key="2">
    <source>
        <dbReference type="Proteomes" id="UP000266497"/>
    </source>
</evidence>
<sequence>MDKKTITASTEYIAACGLYCGACRKYLNGKCPGCKQNEKATWCKIRQCCIEKEIHSCADCTMNVKDCKIHNNVIGKVFAFLFNSDRAACISYIKINGYKTFAEEMTKRKAQTMRKR</sequence>
<dbReference type="AlphaFoldDB" id="A0A395UJQ2"/>
<evidence type="ECO:0000313" key="1">
    <source>
        <dbReference type="EMBL" id="RGR30375.1"/>
    </source>
</evidence>
<accession>A0A395UJQ2</accession>
<name>A0A395UJQ2_PHOVU</name>
<comment type="caution">
    <text evidence="1">The sequence shown here is derived from an EMBL/GenBank/DDBJ whole genome shotgun (WGS) entry which is preliminary data.</text>
</comment>